<reference evidence="2" key="1">
    <citation type="submission" date="2019-05" db="EMBL/GenBank/DDBJ databases">
        <title>Complete genome sequencing of Absiella argi strain JCM 30884.</title>
        <authorList>
            <person name="Sakamoto M."/>
            <person name="Murakami T."/>
            <person name="Mori H."/>
        </authorList>
    </citation>
    <scope>NUCLEOTIDE SEQUENCE [LARGE SCALE GENOMIC DNA]</scope>
    <source>
        <strain evidence="2">JCM 30884</strain>
    </source>
</reference>
<dbReference type="KEGG" id="aarg:Aargi30884_10830"/>
<dbReference type="Proteomes" id="UP000464754">
    <property type="component" value="Chromosome"/>
</dbReference>
<dbReference type="RefSeq" id="WP_163051682.1">
    <property type="nucleotide sequence ID" value="NZ_AP019695.1"/>
</dbReference>
<protein>
    <submittedName>
        <fullName evidence="1">Uncharacterized protein</fullName>
    </submittedName>
</protein>
<dbReference type="EMBL" id="AP019695">
    <property type="protein sequence ID" value="BBK22180.1"/>
    <property type="molecule type" value="Genomic_DNA"/>
</dbReference>
<accession>A0A6N4TGR0</accession>
<proteinExistence type="predicted"/>
<evidence type="ECO:0000313" key="2">
    <source>
        <dbReference type="Proteomes" id="UP000464754"/>
    </source>
</evidence>
<evidence type="ECO:0000313" key="1">
    <source>
        <dbReference type="EMBL" id="BBK22180.1"/>
    </source>
</evidence>
<sequence>MRMKLKEVFAAFTHVSFLETIDSSKEMELHVEVEDMDEKPCLDHYFIKIEYEDGEICIAQILMNPQKKTGSICVKHASGCGCHISECDEYGNPVEGYKRKWIVNQKEIIEDSVDIKNEESEKEVYVRLEHYNAEKTTLHIRKHRLSFENEEYEDDCNDEYNVCIQDDTDQKWDITLKKENAFEECIQIPRGKYYVETQQQGYDSWFLVNGQEKDCLVLDDEDTRLDMFYRERKDAELQLSLTRKTPQGKCLEMDREEVWYVRIVSLYYDEIIELNCENGFSQTLSHLCPDCYDIYLVDRDGLDTYYCVNGVIQEDRACICLEKAEHACIEIVQECELPTVQCGILRIEKAIQKDGELWKPCDDESFTIEVEGNDFCEQFVLDGENDFCIVLHDLNEGCYRVKELSNEDICYLVDGEETSCAQVQVENEHCYLVQIITAYKEKGKLRIEAYEENEHVCKPCREEIFHVILSSCFHSYDIELNEGNNWCVCFDDLPYGTYELVEQGDSDSCICYLVNGRREKNARIYIDDRMQEVCIMSTCKRQAGNLKIYAYEECKKKENSFEVSLCKEDFEETYTLCEENNWCIEVSGLYWGEYRLQSAQAIFLCNDKEYYEDLCIYMDERDREIGIRSDMREQGGKLILTQYVRNQDGNAHMPFCENVYPVELFGNGVHEKVYLCKQNDFCVCFTDLLQGCYQIRSYGKNGCDEEGEEKIINLGCEDVNVDIMQEEENGVVLLKICPNGNWNLCGCFEVELTSCDTHQHIVLDASNSYCVCLHDLCMQEYEICVDDGIEGFVVDGLKQDHGCFFFDGEDKEICLLARNENMIEISAYEEEDNCVYEPNQNSCYEVVIEGEGVCESVVLDKYNHFCVQLYSMCDGYYEIYQKQEDTLLCYEVNGEVCERACVTLCQNCADVVLRNARGMGAKLCLHGLIEENSIQKSIEKEIRLVLCRAGKRWSISLNKENQGCVCLEDLECGSYTLTGIDEEELRFETADGIFHDAVCIEIGREEVDIQVIVTKKTEFPLTVQYHSKNKESCQVRMQHRGKTHTFMLEEDNEWMKMLGLLKEGDISLEVMEGIPVSYIVNGSKMQQARFLLDKETFVEIVPEDKEEGVKGEVYLQCVEAMDSCESYRQPSVDDCYQVGIDGENYHEIFELNKENGWKVKVTNLKDGNYEVKEIGGTMCTYMVDGKEETRNVTIHVQNDTHHIKIVTGRNLEEHKSSLEICMMEQQDGNMVYPKQVYHAVLHHGIQHKMIELNPENHFYVSLQHLEDGMYDLELQENGKAFYILDGTNKKQDSHIEMKSDHHTLQIVLQKENKGSIRIEKYVRKGNQKQLQPSNQDCKIRISKPGYNEIFTLCKDNSYTCMVYGLEDGEYVISSVDALEPLSYIVNKGSEKTNGTLEVHGNHNLVEVIENRDASYGFLRVTKFMRNMQGQLVPPSDAEIFRILVTGNNFSMQYELNEDNDWQQDITGLAPGRYEVKEISAHNYQVSYVVDTSAESTQAIIDVQENVHTVQIINSIQAPATVLEITKFIRQGNGNLMRPVSGDVFLVNITGESVKRQVELNNGNSFTARLRDLPSGVYQIEEVGKEDFVVTYRVNGGAESSQASVDLKERNQVVEIINERAGNLNTMEIFKYMLEKNGNFIAPNQNEVFYFELRGEGVFERYELNANNNWHITLTQYPSGTYQVKEIGSSYRVQYFVNSDVLQDQAVFEAQPGKTNIIGIINYRNNVQNGSMRISKKVEGQNQPDKMNSYIIEVRNESAGYSHDVTLDDENNFTSELNNLPYGRYVLYENSEDFMYWIMDGKILNGRAVIDVQDEKMHEIIAVNKADISEKKHEDIHIVF</sequence>
<gene>
    <name evidence="1" type="ORF">Aargi30884_10830</name>
</gene>
<name>A0A6N4TGR0_9FIRM</name>
<keyword evidence="2" id="KW-1185">Reference proteome</keyword>
<organism evidence="1 2">
    <name type="scientific">Amedibacterium intestinale</name>
    <dbReference type="NCBI Taxonomy" id="2583452"/>
    <lineage>
        <taxon>Bacteria</taxon>
        <taxon>Bacillati</taxon>
        <taxon>Bacillota</taxon>
        <taxon>Erysipelotrichia</taxon>
        <taxon>Erysipelotrichales</taxon>
        <taxon>Erysipelotrichaceae</taxon>
        <taxon>Amedibacterium</taxon>
    </lineage>
</organism>